<dbReference type="InterPro" id="IPR037518">
    <property type="entry name" value="MPN"/>
</dbReference>
<reference evidence="9" key="1">
    <citation type="submission" date="2019-05" db="EMBL/GenBank/DDBJ databases">
        <title>Candidatus Nanohalobium constans, a novel model system to study the DPANN nano-sized archaea: genomic and physiological characterization of a nanoarchaeon co-cultured with its chitinotrophic host.</title>
        <authorList>
            <person name="La Cono V."/>
            <person name="Arcadi E."/>
            <person name="Crisafi F."/>
            <person name="Denaro R."/>
            <person name="La Spada G."/>
            <person name="Messina E."/>
            <person name="Smedile F."/>
            <person name="Toshchakov S.V."/>
            <person name="Shevchenko M.A."/>
            <person name="Golyshin P.N."/>
            <person name="Golyshina O.V."/>
            <person name="Ferrer M."/>
            <person name="Rohde M."/>
            <person name="Mushegian A."/>
            <person name="Sorokin D.Y."/>
            <person name="Giuliano L."/>
            <person name="Yakimov M.M."/>
        </authorList>
    </citation>
    <scope>NUCLEOTIDE SEQUENCE [LARGE SCALE GENOMIC DNA]</scope>
    <source>
        <strain evidence="9">LC1Nh</strain>
    </source>
</reference>
<dbReference type="AlphaFoldDB" id="A0A5Q0UHD3"/>
<dbReference type="PANTHER" id="PTHR30471">
    <property type="entry name" value="DNA REPAIR PROTEIN RADC"/>
    <property type="match status" value="1"/>
</dbReference>
<evidence type="ECO:0000256" key="6">
    <source>
        <dbReference type="RuleBase" id="RU003797"/>
    </source>
</evidence>
<dbReference type="PROSITE" id="PS50249">
    <property type="entry name" value="MPN"/>
    <property type="match status" value="1"/>
</dbReference>
<dbReference type="InterPro" id="IPR001405">
    <property type="entry name" value="UPF0758"/>
</dbReference>
<sequence>MDYTVKELPESERPREKLEERGVSALSDVELLSIIIRTGIQGKNVKELSGEILDEVSLDGLADRSLDELKDFDGISRVKAGQLLAAGELGRRMKRTEKERIESFSDVESQVEDMKFLESERARVFYLNSGNEIVAEKEFDGSVSSVDLEMREIFEEGLRSNASALILAHNHPSGKADATEEDLEFTKELINLGEKLDIGILDHTVVGDDITSLRKSSALWK</sequence>
<evidence type="ECO:0000256" key="2">
    <source>
        <dbReference type="ARBA" id="ARBA00022723"/>
    </source>
</evidence>
<protein>
    <submittedName>
        <fullName evidence="8">DNA repair protein RadC</fullName>
    </submittedName>
</protein>
<dbReference type="Pfam" id="PF04002">
    <property type="entry name" value="RadC"/>
    <property type="match status" value="1"/>
</dbReference>
<dbReference type="GO" id="GO:0046872">
    <property type="term" value="F:metal ion binding"/>
    <property type="evidence" value="ECO:0007669"/>
    <property type="project" value="UniProtKB-KW"/>
</dbReference>
<feature type="domain" description="MPN" evidence="7">
    <location>
        <begin position="93"/>
        <end position="219"/>
    </location>
</feature>
<evidence type="ECO:0000256" key="4">
    <source>
        <dbReference type="ARBA" id="ARBA00022833"/>
    </source>
</evidence>
<dbReference type="Proteomes" id="UP000377803">
    <property type="component" value="Chromosome"/>
</dbReference>
<keyword evidence="1" id="KW-0645">Protease</keyword>
<dbReference type="GO" id="GO:0008237">
    <property type="term" value="F:metallopeptidase activity"/>
    <property type="evidence" value="ECO:0007669"/>
    <property type="project" value="UniProtKB-KW"/>
</dbReference>
<dbReference type="RefSeq" id="WP_153550511.1">
    <property type="nucleotide sequence ID" value="NZ_CP040089.1"/>
</dbReference>
<evidence type="ECO:0000259" key="7">
    <source>
        <dbReference type="PROSITE" id="PS50249"/>
    </source>
</evidence>
<organism evidence="8 9">
    <name type="scientific">Candidatus Nanohalobium constans</name>
    <dbReference type="NCBI Taxonomy" id="2565781"/>
    <lineage>
        <taxon>Archaea</taxon>
        <taxon>Candidatus Nanohalarchaeota</taxon>
        <taxon>Candidatus Nanohalobia</taxon>
        <taxon>Candidatus Nanohalobiales</taxon>
        <taxon>Candidatus Nanohalobiaceae</taxon>
        <taxon>Candidatus Nanohalobium</taxon>
    </lineage>
</organism>
<keyword evidence="3" id="KW-0378">Hydrolase</keyword>
<keyword evidence="9" id="KW-1185">Reference proteome</keyword>
<evidence type="ECO:0000256" key="1">
    <source>
        <dbReference type="ARBA" id="ARBA00022670"/>
    </source>
</evidence>
<dbReference type="GO" id="GO:0006508">
    <property type="term" value="P:proteolysis"/>
    <property type="evidence" value="ECO:0007669"/>
    <property type="project" value="UniProtKB-KW"/>
</dbReference>
<dbReference type="NCBIfam" id="TIGR00608">
    <property type="entry name" value="radc"/>
    <property type="match status" value="1"/>
</dbReference>
<dbReference type="Gene3D" id="3.40.140.10">
    <property type="entry name" value="Cytidine Deaminase, domain 2"/>
    <property type="match status" value="1"/>
</dbReference>
<dbReference type="KEGG" id="ncon:LC1Nh_0888"/>
<dbReference type="PROSITE" id="PS01302">
    <property type="entry name" value="UPF0758"/>
    <property type="match status" value="1"/>
</dbReference>
<proteinExistence type="inferred from homology"/>
<dbReference type="OrthoDB" id="303892at2157"/>
<keyword evidence="2" id="KW-0479">Metal-binding</keyword>
<dbReference type="EMBL" id="CP040089">
    <property type="protein sequence ID" value="QGA80771.1"/>
    <property type="molecule type" value="Genomic_DNA"/>
</dbReference>
<dbReference type="InterPro" id="IPR046778">
    <property type="entry name" value="UPF0758_N"/>
</dbReference>
<evidence type="ECO:0000313" key="9">
    <source>
        <dbReference type="Proteomes" id="UP000377803"/>
    </source>
</evidence>
<accession>A0A5Q0UHD3</accession>
<evidence type="ECO:0000313" key="8">
    <source>
        <dbReference type="EMBL" id="QGA80771.1"/>
    </source>
</evidence>
<keyword evidence="4" id="KW-0862">Zinc</keyword>
<evidence type="ECO:0000256" key="5">
    <source>
        <dbReference type="ARBA" id="ARBA00023049"/>
    </source>
</evidence>
<dbReference type="InterPro" id="IPR020891">
    <property type="entry name" value="UPF0758_CS"/>
</dbReference>
<name>A0A5Q0UHD3_9ARCH</name>
<gene>
    <name evidence="8" type="primary">radC</name>
    <name evidence="8" type="ORF">LC1Nh_0888</name>
</gene>
<dbReference type="GeneID" id="42365277"/>
<dbReference type="Pfam" id="PF20582">
    <property type="entry name" value="UPF0758_N"/>
    <property type="match status" value="1"/>
</dbReference>
<comment type="similarity">
    <text evidence="6">Belongs to the UPF0758 family.</text>
</comment>
<keyword evidence="5" id="KW-0482">Metalloprotease</keyword>
<evidence type="ECO:0000256" key="3">
    <source>
        <dbReference type="ARBA" id="ARBA00022801"/>
    </source>
</evidence>
<dbReference type="InterPro" id="IPR025657">
    <property type="entry name" value="RadC_JAB"/>
</dbReference>
<dbReference type="PANTHER" id="PTHR30471:SF3">
    <property type="entry name" value="UPF0758 PROTEIN YEES-RELATED"/>
    <property type="match status" value="1"/>
</dbReference>
<dbReference type="NCBIfam" id="NF000642">
    <property type="entry name" value="PRK00024.1"/>
    <property type="match status" value="1"/>
</dbReference>